<reference evidence="1 2" key="1">
    <citation type="journal article" date="2018" name="MBio">
        <title>Comparative Genomics Reveals the Core Gene Toolbox for the Fungus-Insect Symbiosis.</title>
        <authorList>
            <person name="Wang Y."/>
            <person name="Stata M."/>
            <person name="Wang W."/>
            <person name="Stajich J.E."/>
            <person name="White M.M."/>
            <person name="Moncalvo J.M."/>
        </authorList>
    </citation>
    <scope>NUCLEOTIDE SEQUENCE [LARGE SCALE GENOMIC DNA]</scope>
    <source>
        <strain evidence="1 2">SC-DP-2</strain>
    </source>
</reference>
<protein>
    <submittedName>
        <fullName evidence="1">Uncharacterized protein</fullName>
    </submittedName>
</protein>
<sequence length="176" mass="19492">LFFIEDPFLTAGRPESGRSLVRFLAATDLVCCSSLHNGIPIFALATVSTPNITKPKELYKPDCSFKNNAKAFNHNNGVNKDPDAMKVDKIEEAVNALQINDFVKLDTGAAVEIEFPTFAENLPFYVIEKNKDSSLILISVEALMSLKATLNLQKKKMIIPLEGKNHEAGLIQKREN</sequence>
<dbReference type="Proteomes" id="UP000245609">
    <property type="component" value="Unassembled WGS sequence"/>
</dbReference>
<keyword evidence="2" id="KW-1185">Reference proteome</keyword>
<organism evidence="1 2">
    <name type="scientific">Smittium megazygosporum</name>
    <dbReference type="NCBI Taxonomy" id="133381"/>
    <lineage>
        <taxon>Eukaryota</taxon>
        <taxon>Fungi</taxon>
        <taxon>Fungi incertae sedis</taxon>
        <taxon>Zoopagomycota</taxon>
        <taxon>Kickxellomycotina</taxon>
        <taxon>Harpellomycetes</taxon>
        <taxon>Harpellales</taxon>
        <taxon>Legeriomycetaceae</taxon>
        <taxon>Smittium</taxon>
    </lineage>
</organism>
<name>A0A2T9ZAD9_9FUNG</name>
<dbReference type="OrthoDB" id="3232518at2759"/>
<evidence type="ECO:0000313" key="1">
    <source>
        <dbReference type="EMBL" id="PVV01579.1"/>
    </source>
</evidence>
<dbReference type="EMBL" id="MBFS01000973">
    <property type="protein sequence ID" value="PVV01579.1"/>
    <property type="molecule type" value="Genomic_DNA"/>
</dbReference>
<gene>
    <name evidence="1" type="ORF">BB560_003998</name>
</gene>
<accession>A0A2T9ZAD9</accession>
<comment type="caution">
    <text evidence="1">The sequence shown here is derived from an EMBL/GenBank/DDBJ whole genome shotgun (WGS) entry which is preliminary data.</text>
</comment>
<proteinExistence type="predicted"/>
<feature type="non-terminal residue" evidence="1">
    <location>
        <position position="1"/>
    </location>
</feature>
<evidence type="ECO:0000313" key="2">
    <source>
        <dbReference type="Proteomes" id="UP000245609"/>
    </source>
</evidence>
<dbReference type="AlphaFoldDB" id="A0A2T9ZAD9"/>